<dbReference type="EMBL" id="CP134500">
    <property type="protein sequence ID" value="WNF27801.1"/>
    <property type="molecule type" value="Genomic_DNA"/>
</dbReference>
<proteinExistence type="predicted"/>
<sequence length="87" mass="9246">MTVVGGFGAAVPDGLRAGRVWYAAYGSNIHLERLAAYVRGGRPPGRDREYPGCRAPAMPAASVPVELDGVMHFVNLPLDRGHLETGT</sequence>
<evidence type="ECO:0000313" key="2">
    <source>
        <dbReference type="Proteomes" id="UP001303236"/>
    </source>
</evidence>
<gene>
    <name evidence="1" type="ORF">RI138_13750</name>
</gene>
<reference evidence="1 2" key="1">
    <citation type="submission" date="2023-09" db="EMBL/GenBank/DDBJ databases">
        <title>Genome completion map analysis of the actinomycetes C11-1.</title>
        <authorList>
            <person name="Qin P."/>
            <person name="Guan P."/>
        </authorList>
    </citation>
    <scope>NUCLEOTIDE SEQUENCE [LARGE SCALE GENOMIC DNA]</scope>
    <source>
        <strain evidence="1 2">C11-1</strain>
    </source>
</reference>
<protein>
    <recommendedName>
        <fullName evidence="3">Histone deacetylase</fullName>
    </recommendedName>
</protein>
<dbReference type="Proteomes" id="UP001303236">
    <property type="component" value="Chromosome"/>
</dbReference>
<name>A0ABY9VYC1_9ACTN</name>
<accession>A0ABY9VYC1</accession>
<evidence type="ECO:0008006" key="3">
    <source>
        <dbReference type="Google" id="ProtNLM"/>
    </source>
</evidence>
<keyword evidence="2" id="KW-1185">Reference proteome</keyword>
<organism evidence="1 2">
    <name type="scientific">Streptomyces durocortorensis</name>
    <dbReference type="NCBI Taxonomy" id="2811104"/>
    <lineage>
        <taxon>Bacteria</taxon>
        <taxon>Bacillati</taxon>
        <taxon>Actinomycetota</taxon>
        <taxon>Actinomycetes</taxon>
        <taxon>Kitasatosporales</taxon>
        <taxon>Streptomycetaceae</taxon>
        <taxon>Streptomyces</taxon>
    </lineage>
</organism>
<evidence type="ECO:0000313" key="1">
    <source>
        <dbReference type="EMBL" id="WNF27801.1"/>
    </source>
</evidence>